<evidence type="ECO:0000259" key="3">
    <source>
        <dbReference type="Pfam" id="PF04542"/>
    </source>
</evidence>
<evidence type="ECO:0000259" key="4">
    <source>
        <dbReference type="Pfam" id="PF08281"/>
    </source>
</evidence>
<sequence>MTLLDDDDHVFAAARPMLLGLAYRLLGSRADAEDAVQDTWLKWRAAATDAVDNPGGWLTTVCTRRCIDMMRSAHRSRVEYVGNWLPEPLPTAADDGVSLASSLTTAFLLVLERLTPKERAAYLLHEVFDVSYAETARTLQMEEVGCRKLVSRARGHVEQARVRHVTPRERQEELLAAFEAAVVGGHTGRLAALLASDVELQVDSGGKVAALRDTLRGREAVLAFVRDTLHRVGGTLVWEAPDLNGARAGPAGSGRQHARRRLVRLRRARRRDRHLHHAQPRQAGRARMMTP</sequence>
<dbReference type="SUPFAM" id="SSF54427">
    <property type="entry name" value="NTF2-like"/>
    <property type="match status" value="1"/>
</dbReference>
<dbReference type="SUPFAM" id="SSF88659">
    <property type="entry name" value="Sigma3 and sigma4 domains of RNA polymerase sigma factors"/>
    <property type="match status" value="1"/>
</dbReference>
<dbReference type="RefSeq" id="WP_267770680.1">
    <property type="nucleotide sequence ID" value="NZ_JAPNKE010000002.1"/>
</dbReference>
<comment type="subunit">
    <text evidence="1">Interacts transiently with the RNA polymerase catalytic core formed by RpoA, RpoB, RpoC and RpoZ (2 alpha, 1 beta, 1 beta' and 1 omega subunit) to form the RNA polymerase holoenzyme that can initiate transcription.</text>
</comment>
<dbReference type="PANTHER" id="PTHR30173:SF36">
    <property type="entry name" value="ECF RNA POLYMERASE SIGMA FACTOR SIGJ"/>
    <property type="match status" value="1"/>
</dbReference>
<dbReference type="Gene3D" id="1.10.10.10">
    <property type="entry name" value="Winged helix-like DNA-binding domain superfamily/Winged helix DNA-binding domain"/>
    <property type="match status" value="1"/>
</dbReference>
<dbReference type="InterPro" id="IPR007627">
    <property type="entry name" value="RNA_pol_sigma70_r2"/>
</dbReference>
<dbReference type="NCBIfam" id="TIGR02937">
    <property type="entry name" value="sigma70-ECF"/>
    <property type="match status" value="1"/>
</dbReference>
<dbReference type="GO" id="GO:0003677">
    <property type="term" value="F:DNA binding"/>
    <property type="evidence" value="ECO:0007669"/>
    <property type="project" value="InterPro"/>
</dbReference>
<dbReference type="InterPro" id="IPR036388">
    <property type="entry name" value="WH-like_DNA-bd_sf"/>
</dbReference>
<dbReference type="InterPro" id="IPR013249">
    <property type="entry name" value="RNA_pol_sigma70_r4_t2"/>
</dbReference>
<dbReference type="Gene3D" id="1.10.1740.10">
    <property type="match status" value="1"/>
</dbReference>
<dbReference type="InterPro" id="IPR032710">
    <property type="entry name" value="NTF2-like_dom_sf"/>
</dbReference>
<dbReference type="Pfam" id="PF04542">
    <property type="entry name" value="Sigma70_r2"/>
    <property type="match status" value="1"/>
</dbReference>
<dbReference type="PANTHER" id="PTHR30173">
    <property type="entry name" value="SIGMA 19 FACTOR"/>
    <property type="match status" value="1"/>
</dbReference>
<proteinExistence type="predicted"/>
<evidence type="ECO:0000256" key="2">
    <source>
        <dbReference type="SAM" id="MobiDB-lite"/>
    </source>
</evidence>
<organism evidence="5 6">
    <name type="scientific">Nannocystis pusilla</name>
    <dbReference type="NCBI Taxonomy" id="889268"/>
    <lineage>
        <taxon>Bacteria</taxon>
        <taxon>Pseudomonadati</taxon>
        <taxon>Myxococcota</taxon>
        <taxon>Polyangia</taxon>
        <taxon>Nannocystales</taxon>
        <taxon>Nannocystaceae</taxon>
        <taxon>Nannocystis</taxon>
    </lineage>
</organism>
<dbReference type="InterPro" id="IPR013325">
    <property type="entry name" value="RNA_pol_sigma_r2"/>
</dbReference>
<dbReference type="EMBL" id="JAPNKE010000002">
    <property type="protein sequence ID" value="MCY1008031.1"/>
    <property type="molecule type" value="Genomic_DNA"/>
</dbReference>
<dbReference type="Proteomes" id="UP001150924">
    <property type="component" value="Unassembled WGS sequence"/>
</dbReference>
<comment type="caution">
    <text evidence="5">The sequence shown here is derived from an EMBL/GenBank/DDBJ whole genome shotgun (WGS) entry which is preliminary data.</text>
</comment>
<name>A0A9X3EXZ3_9BACT</name>
<dbReference type="GO" id="GO:0016987">
    <property type="term" value="F:sigma factor activity"/>
    <property type="evidence" value="ECO:0007669"/>
    <property type="project" value="InterPro"/>
</dbReference>
<evidence type="ECO:0000313" key="5">
    <source>
        <dbReference type="EMBL" id="MCY1008031.1"/>
    </source>
</evidence>
<dbReference type="SUPFAM" id="SSF88946">
    <property type="entry name" value="Sigma2 domain of RNA polymerase sigma factors"/>
    <property type="match status" value="1"/>
</dbReference>
<evidence type="ECO:0000256" key="1">
    <source>
        <dbReference type="ARBA" id="ARBA00011344"/>
    </source>
</evidence>
<evidence type="ECO:0000313" key="6">
    <source>
        <dbReference type="Proteomes" id="UP001150924"/>
    </source>
</evidence>
<feature type="compositionally biased region" description="Basic residues" evidence="2">
    <location>
        <begin position="266"/>
        <end position="279"/>
    </location>
</feature>
<dbReference type="Pfam" id="PF08281">
    <property type="entry name" value="Sigma70_r4_2"/>
    <property type="match status" value="1"/>
</dbReference>
<gene>
    <name evidence="5" type="ORF">OV079_21220</name>
</gene>
<dbReference type="AlphaFoldDB" id="A0A9X3EXZ3"/>
<dbReference type="InterPro" id="IPR013324">
    <property type="entry name" value="RNA_pol_sigma_r3/r4-like"/>
</dbReference>
<dbReference type="InterPro" id="IPR052704">
    <property type="entry name" value="ECF_Sigma-70_Domain"/>
</dbReference>
<reference evidence="5" key="1">
    <citation type="submission" date="2022-11" db="EMBL/GenBank/DDBJ databases">
        <title>Minimal conservation of predation-associated metabolite biosynthetic gene clusters underscores biosynthetic potential of Myxococcota including descriptions for ten novel species: Archangium lansinium sp. nov., Myxococcus landrumus sp. nov., Nannocystis bai.</title>
        <authorList>
            <person name="Ahearne A."/>
            <person name="Stevens C."/>
            <person name="Phillips K."/>
        </authorList>
    </citation>
    <scope>NUCLEOTIDE SEQUENCE</scope>
    <source>
        <strain evidence="5">Na p29</strain>
    </source>
</reference>
<accession>A0A9X3EXZ3</accession>
<dbReference type="GO" id="GO:0006352">
    <property type="term" value="P:DNA-templated transcription initiation"/>
    <property type="evidence" value="ECO:0007669"/>
    <property type="project" value="InterPro"/>
</dbReference>
<feature type="domain" description="RNA polymerase sigma factor 70 region 4 type 2" evidence="4">
    <location>
        <begin position="106"/>
        <end position="156"/>
    </location>
</feature>
<dbReference type="InterPro" id="IPR014284">
    <property type="entry name" value="RNA_pol_sigma-70_dom"/>
</dbReference>
<feature type="domain" description="RNA polymerase sigma-70 region 2" evidence="3">
    <location>
        <begin position="12"/>
        <end position="75"/>
    </location>
</feature>
<keyword evidence="6" id="KW-1185">Reference proteome</keyword>
<feature type="region of interest" description="Disordered" evidence="2">
    <location>
        <begin position="266"/>
        <end position="291"/>
    </location>
</feature>
<protein>
    <submittedName>
        <fullName evidence="5">Sigma-70 family RNA polymerase sigma factor</fullName>
    </submittedName>
</protein>